<evidence type="ECO:0000313" key="2">
    <source>
        <dbReference type="Proteomes" id="UP000027265"/>
    </source>
</evidence>
<dbReference type="Proteomes" id="UP000027265">
    <property type="component" value="Unassembled WGS sequence"/>
</dbReference>
<dbReference type="AlphaFoldDB" id="A0A067PYF6"/>
<protein>
    <submittedName>
        <fullName evidence="1">Uncharacterized protein</fullName>
    </submittedName>
</protein>
<proteinExistence type="predicted"/>
<keyword evidence="2" id="KW-1185">Reference proteome</keyword>
<sequence>MGPSPKSTAIQPKSTLGCLDSTPLPSHWEAVQPHPCSPSSLATPRFLITLFSLTATPVGLLSRLGHRAYTERTRETTSI</sequence>
<gene>
    <name evidence="1" type="ORF">JAAARDRAFT_71249</name>
</gene>
<accession>A0A067PYF6</accession>
<evidence type="ECO:0000313" key="1">
    <source>
        <dbReference type="EMBL" id="KDQ55366.1"/>
    </source>
</evidence>
<dbReference type="HOGENOM" id="CLU_2606365_0_0_1"/>
<dbReference type="EMBL" id="KL197725">
    <property type="protein sequence ID" value="KDQ55366.1"/>
    <property type="molecule type" value="Genomic_DNA"/>
</dbReference>
<dbReference type="InParanoid" id="A0A067PYF6"/>
<name>A0A067PYF6_9AGAM</name>
<organism evidence="1 2">
    <name type="scientific">Jaapia argillacea MUCL 33604</name>
    <dbReference type="NCBI Taxonomy" id="933084"/>
    <lineage>
        <taxon>Eukaryota</taxon>
        <taxon>Fungi</taxon>
        <taxon>Dikarya</taxon>
        <taxon>Basidiomycota</taxon>
        <taxon>Agaricomycotina</taxon>
        <taxon>Agaricomycetes</taxon>
        <taxon>Agaricomycetidae</taxon>
        <taxon>Jaapiales</taxon>
        <taxon>Jaapiaceae</taxon>
        <taxon>Jaapia</taxon>
    </lineage>
</organism>
<reference evidence="2" key="1">
    <citation type="journal article" date="2014" name="Proc. Natl. Acad. Sci. U.S.A.">
        <title>Extensive sampling of basidiomycete genomes demonstrates inadequacy of the white-rot/brown-rot paradigm for wood decay fungi.</title>
        <authorList>
            <person name="Riley R."/>
            <person name="Salamov A.A."/>
            <person name="Brown D.W."/>
            <person name="Nagy L.G."/>
            <person name="Floudas D."/>
            <person name="Held B.W."/>
            <person name="Levasseur A."/>
            <person name="Lombard V."/>
            <person name="Morin E."/>
            <person name="Otillar R."/>
            <person name="Lindquist E.A."/>
            <person name="Sun H."/>
            <person name="LaButti K.M."/>
            <person name="Schmutz J."/>
            <person name="Jabbour D."/>
            <person name="Luo H."/>
            <person name="Baker S.E."/>
            <person name="Pisabarro A.G."/>
            <person name="Walton J.D."/>
            <person name="Blanchette R.A."/>
            <person name="Henrissat B."/>
            <person name="Martin F."/>
            <person name="Cullen D."/>
            <person name="Hibbett D.S."/>
            <person name="Grigoriev I.V."/>
        </authorList>
    </citation>
    <scope>NUCLEOTIDE SEQUENCE [LARGE SCALE GENOMIC DNA]</scope>
    <source>
        <strain evidence="2">MUCL 33604</strain>
    </source>
</reference>